<dbReference type="GO" id="GO:0043022">
    <property type="term" value="F:ribosome binding"/>
    <property type="evidence" value="ECO:0007669"/>
    <property type="project" value="TreeGrafter"/>
</dbReference>
<dbReference type="InterPro" id="IPR001288">
    <property type="entry name" value="Translation_initiation_fac_3"/>
</dbReference>
<protein>
    <recommendedName>
        <fullName evidence="8">Translation initiation factor IF-3, mitochondrial</fullName>
    </recommendedName>
</protein>
<keyword evidence="13" id="KW-1185">Reference proteome</keyword>
<keyword evidence="3 12" id="KW-0396">Initiation factor</keyword>
<evidence type="ECO:0000256" key="4">
    <source>
        <dbReference type="ARBA" id="ARBA00022917"/>
    </source>
</evidence>
<dbReference type="InterPro" id="IPR019815">
    <property type="entry name" value="Translation_initiation_fac_3_C"/>
</dbReference>
<evidence type="ECO:0000256" key="7">
    <source>
        <dbReference type="ARBA" id="ARBA00059316"/>
    </source>
</evidence>
<evidence type="ECO:0000256" key="1">
    <source>
        <dbReference type="ARBA" id="ARBA00004173"/>
    </source>
</evidence>
<dbReference type="Gene3D" id="3.30.110.10">
    <property type="entry name" value="Translation initiation factor 3 (IF-3), C-terminal domain"/>
    <property type="match status" value="1"/>
</dbReference>
<reference evidence="12" key="1">
    <citation type="journal article" date="2021" name="Evol. Appl.">
        <title>The genome of the Pyrenean desman and the effects of bottlenecks and inbreeding on the genomic landscape of an endangered species.</title>
        <authorList>
            <person name="Escoda L."/>
            <person name="Castresana J."/>
        </authorList>
    </citation>
    <scope>NUCLEOTIDE SEQUENCE</scope>
    <source>
        <strain evidence="12">IBE-C5619</strain>
    </source>
</reference>
<dbReference type="Pfam" id="PF00707">
    <property type="entry name" value="IF3_C"/>
    <property type="match status" value="1"/>
</dbReference>
<dbReference type="Pfam" id="PF05198">
    <property type="entry name" value="IF3_N"/>
    <property type="match status" value="1"/>
</dbReference>
<dbReference type="InterPro" id="IPR036787">
    <property type="entry name" value="T_IF-3_N_sf"/>
</dbReference>
<evidence type="ECO:0000256" key="3">
    <source>
        <dbReference type="ARBA" id="ARBA00022540"/>
    </source>
</evidence>
<dbReference type="SUPFAM" id="SSF54364">
    <property type="entry name" value="Translation initiation factor IF3, N-terminal domain"/>
    <property type="match status" value="1"/>
</dbReference>
<keyword evidence="6" id="KW-0496">Mitochondrion</keyword>
<evidence type="ECO:0000256" key="9">
    <source>
        <dbReference type="SAM" id="MobiDB-lite"/>
    </source>
</evidence>
<feature type="non-terminal residue" evidence="12">
    <location>
        <position position="1"/>
    </location>
</feature>
<feature type="region of interest" description="Disordered" evidence="9">
    <location>
        <begin position="419"/>
        <end position="446"/>
    </location>
</feature>
<dbReference type="OrthoDB" id="21573at2759"/>
<dbReference type="PANTHER" id="PTHR10938">
    <property type="entry name" value="TRANSLATION INITIATION FACTOR IF-3"/>
    <property type="match status" value="1"/>
</dbReference>
<evidence type="ECO:0000256" key="2">
    <source>
        <dbReference type="ARBA" id="ARBA00005439"/>
    </source>
</evidence>
<dbReference type="EMBL" id="JAGFMF010011839">
    <property type="protein sequence ID" value="KAG8511314.1"/>
    <property type="molecule type" value="Genomic_DNA"/>
</dbReference>
<evidence type="ECO:0000256" key="5">
    <source>
        <dbReference type="ARBA" id="ARBA00022946"/>
    </source>
</evidence>
<dbReference type="PANTHER" id="PTHR10938:SF0">
    <property type="entry name" value="TRANSLATION INITIATION FACTOR IF-3, MITOCHONDRIAL"/>
    <property type="match status" value="1"/>
</dbReference>
<organism evidence="12 13">
    <name type="scientific">Galemys pyrenaicus</name>
    <name type="common">Iberian desman</name>
    <name type="synonym">Pyrenean desman</name>
    <dbReference type="NCBI Taxonomy" id="202257"/>
    <lineage>
        <taxon>Eukaryota</taxon>
        <taxon>Metazoa</taxon>
        <taxon>Chordata</taxon>
        <taxon>Craniata</taxon>
        <taxon>Vertebrata</taxon>
        <taxon>Euteleostomi</taxon>
        <taxon>Mammalia</taxon>
        <taxon>Eutheria</taxon>
        <taxon>Laurasiatheria</taxon>
        <taxon>Eulipotyphla</taxon>
        <taxon>Talpidae</taxon>
        <taxon>Galemys</taxon>
    </lineage>
</organism>
<proteinExistence type="inferred from homology"/>
<sequence length="446" mass="50115">TGSSRFVANAQYPHRNRSRESGFVEAARVQCHHPNSAHLAITPGLGFRRLLPRADLTPECSRCSRTLFSRLVSSSALRAAPNTRDQVHQALAVFGVVGSKDGLDHQVQASDLVQSAVNKKRAWKKDIWTPKPHPLRKAKRVHRGGRLQEPSATLSLIASPGTAFSLPFRMAVLFLKRLALQTIKTESNFTQMCLGKRLVQQTAPAYWALVAPTPRLCCLVHAKAFSTVEGTEAERTKKKKNDTAFSNIGRKIHERIIHVLDEKGNDLGNMHRADVIRLLDERDLRLVKRNTAAEPPEYQLLTGAQIHEERLRLRELEKAKSKTGPTLTKELTFSSNIGQHDLDTKSKQIQQWIEKKYKVQITIKKGKNKEEPENKLEEIFNQILETMPGIATFSSRPQPARGGKAVMCVLRPLSKKEEKAYREMQGTQTGDTLNKEHGTDKDSEVL</sequence>
<dbReference type="Gene3D" id="3.10.20.80">
    <property type="entry name" value="Translation initiation factor 3 (IF-3), N-terminal domain"/>
    <property type="match status" value="1"/>
</dbReference>
<keyword evidence="5" id="KW-0809">Transit peptide</keyword>
<evidence type="ECO:0000259" key="10">
    <source>
        <dbReference type="Pfam" id="PF00707"/>
    </source>
</evidence>
<dbReference type="FunFam" id="3.10.20.80:FF:000002">
    <property type="entry name" value="Mitochondrial translational initiation factor 3"/>
    <property type="match status" value="1"/>
</dbReference>
<dbReference type="GO" id="GO:0070124">
    <property type="term" value="P:mitochondrial translational initiation"/>
    <property type="evidence" value="ECO:0007669"/>
    <property type="project" value="TreeGrafter"/>
</dbReference>
<accession>A0A8J6DK40</accession>
<gene>
    <name evidence="12" type="ORF">J0S82_015627</name>
</gene>
<feature type="compositionally biased region" description="Basic and acidic residues" evidence="9">
    <location>
        <begin position="433"/>
        <end position="446"/>
    </location>
</feature>
<dbReference type="SUPFAM" id="SSF55200">
    <property type="entry name" value="Translation initiation factor IF3, C-terminal domain"/>
    <property type="match status" value="1"/>
</dbReference>
<comment type="subcellular location">
    <subcellularLocation>
        <location evidence="1">Mitochondrion</location>
    </subcellularLocation>
</comment>
<dbReference type="InterPro" id="IPR019814">
    <property type="entry name" value="Translation_initiation_fac_3_N"/>
</dbReference>
<name>A0A8J6DK40_GALPY</name>
<comment type="caution">
    <text evidence="12">The sequence shown here is derived from an EMBL/GenBank/DDBJ whole genome shotgun (WGS) entry which is preliminary data.</text>
</comment>
<evidence type="ECO:0000256" key="8">
    <source>
        <dbReference type="ARBA" id="ARBA00073270"/>
    </source>
</evidence>
<feature type="domain" description="Translation initiation factor 3 N-terminal" evidence="11">
    <location>
        <begin position="248"/>
        <end position="315"/>
    </location>
</feature>
<dbReference type="InterPro" id="IPR036788">
    <property type="entry name" value="T_IF-3_C_sf"/>
</dbReference>
<dbReference type="FunFam" id="3.30.110.10:FF:000004">
    <property type="entry name" value="Translation initiation factor IF-3, mitochondrial"/>
    <property type="match status" value="1"/>
</dbReference>
<dbReference type="GO" id="GO:0005739">
    <property type="term" value="C:mitochondrion"/>
    <property type="evidence" value="ECO:0007669"/>
    <property type="project" value="UniProtKB-SubCell"/>
</dbReference>
<evidence type="ECO:0000259" key="11">
    <source>
        <dbReference type="Pfam" id="PF05198"/>
    </source>
</evidence>
<dbReference type="GO" id="GO:0003743">
    <property type="term" value="F:translation initiation factor activity"/>
    <property type="evidence" value="ECO:0007669"/>
    <property type="project" value="UniProtKB-KW"/>
</dbReference>
<dbReference type="Proteomes" id="UP000700334">
    <property type="component" value="Unassembled WGS sequence"/>
</dbReference>
<dbReference type="AlphaFoldDB" id="A0A8J6DK40"/>
<feature type="domain" description="Translation initiation factor 3 C-terminal" evidence="10">
    <location>
        <begin position="328"/>
        <end position="412"/>
    </location>
</feature>
<dbReference type="GO" id="GO:0032790">
    <property type="term" value="P:ribosome disassembly"/>
    <property type="evidence" value="ECO:0007669"/>
    <property type="project" value="TreeGrafter"/>
</dbReference>
<evidence type="ECO:0000313" key="13">
    <source>
        <dbReference type="Proteomes" id="UP000700334"/>
    </source>
</evidence>
<evidence type="ECO:0000256" key="6">
    <source>
        <dbReference type="ARBA" id="ARBA00023128"/>
    </source>
</evidence>
<comment type="similarity">
    <text evidence="2">Belongs to the IF-3 family.</text>
</comment>
<evidence type="ECO:0000313" key="12">
    <source>
        <dbReference type="EMBL" id="KAG8511314.1"/>
    </source>
</evidence>
<keyword evidence="4" id="KW-0648">Protein biosynthesis</keyword>
<comment type="function">
    <text evidence="7">IF-3 binds to the 28S ribosomal subunit and shifts the equilibrium between 55S ribosomes and their 39S and 28S subunits in favor of the free subunits, thus enhancing the availability of 28S subunits on which protein synthesis initiation begins.</text>
</comment>